<dbReference type="EMBL" id="OX459121">
    <property type="protein sequence ID" value="CAI9102395.1"/>
    <property type="molecule type" value="Genomic_DNA"/>
</dbReference>
<organism evidence="3 4">
    <name type="scientific">Oldenlandia corymbosa var. corymbosa</name>
    <dbReference type="NCBI Taxonomy" id="529605"/>
    <lineage>
        <taxon>Eukaryota</taxon>
        <taxon>Viridiplantae</taxon>
        <taxon>Streptophyta</taxon>
        <taxon>Embryophyta</taxon>
        <taxon>Tracheophyta</taxon>
        <taxon>Spermatophyta</taxon>
        <taxon>Magnoliopsida</taxon>
        <taxon>eudicotyledons</taxon>
        <taxon>Gunneridae</taxon>
        <taxon>Pentapetalae</taxon>
        <taxon>asterids</taxon>
        <taxon>lamiids</taxon>
        <taxon>Gentianales</taxon>
        <taxon>Rubiaceae</taxon>
        <taxon>Rubioideae</taxon>
        <taxon>Spermacoceae</taxon>
        <taxon>Hedyotis-Oldenlandia complex</taxon>
        <taxon>Oldenlandia</taxon>
    </lineage>
</organism>
<keyword evidence="4" id="KW-1185">Reference proteome</keyword>
<name>A0AAV1D3S4_OLDCO</name>
<accession>A0AAV1D3S4</accession>
<sequence length="196" mass="23094">MESLGKLSGMEEMDLDSMRRVFDELIDGIEAKQKAQELDNIQKDIKSSFEKWREETERRKEEAGSILKEVLVREDELNEREELISDYLDKVKDARTELIEKKRKWVGEMEERKKKLDILAKEIEHTKEILELKENQLPMREKEHRVGVSSCKKSTKPNSGRRSQGDVLLRRCPSLKLGVKKKQLDLCYARTKMMLD</sequence>
<gene>
    <name evidence="3" type="ORF">OLC1_LOCUS11748</name>
</gene>
<evidence type="ECO:0000256" key="1">
    <source>
        <dbReference type="SAM" id="Coils"/>
    </source>
</evidence>
<reference evidence="3" key="1">
    <citation type="submission" date="2023-03" db="EMBL/GenBank/DDBJ databases">
        <authorList>
            <person name="Julca I."/>
        </authorList>
    </citation>
    <scope>NUCLEOTIDE SEQUENCE</scope>
</reference>
<feature type="coiled-coil region" evidence="1">
    <location>
        <begin position="77"/>
        <end position="136"/>
    </location>
</feature>
<feature type="region of interest" description="Disordered" evidence="2">
    <location>
        <begin position="141"/>
        <end position="165"/>
    </location>
</feature>
<evidence type="ECO:0000256" key="2">
    <source>
        <dbReference type="SAM" id="MobiDB-lite"/>
    </source>
</evidence>
<keyword evidence="1" id="KW-0175">Coiled coil</keyword>
<dbReference type="AlphaFoldDB" id="A0AAV1D3S4"/>
<protein>
    <submittedName>
        <fullName evidence="3">OLC1v1000657C1</fullName>
    </submittedName>
</protein>
<evidence type="ECO:0000313" key="4">
    <source>
        <dbReference type="Proteomes" id="UP001161247"/>
    </source>
</evidence>
<dbReference type="Proteomes" id="UP001161247">
    <property type="component" value="Chromosome 4"/>
</dbReference>
<evidence type="ECO:0000313" key="3">
    <source>
        <dbReference type="EMBL" id="CAI9102395.1"/>
    </source>
</evidence>
<proteinExistence type="predicted"/>